<name>A0A915K2Y0_ROMCU</name>
<protein>
    <submittedName>
        <fullName evidence="2">Uncharacterized protein</fullName>
    </submittedName>
</protein>
<organism evidence="1 2">
    <name type="scientific">Romanomermis culicivorax</name>
    <name type="common">Nematode worm</name>
    <dbReference type="NCBI Taxonomy" id="13658"/>
    <lineage>
        <taxon>Eukaryota</taxon>
        <taxon>Metazoa</taxon>
        <taxon>Ecdysozoa</taxon>
        <taxon>Nematoda</taxon>
        <taxon>Enoplea</taxon>
        <taxon>Dorylaimia</taxon>
        <taxon>Mermithida</taxon>
        <taxon>Mermithoidea</taxon>
        <taxon>Mermithidae</taxon>
        <taxon>Romanomermis</taxon>
    </lineage>
</organism>
<evidence type="ECO:0000313" key="1">
    <source>
        <dbReference type="Proteomes" id="UP000887565"/>
    </source>
</evidence>
<evidence type="ECO:0000313" key="2">
    <source>
        <dbReference type="WBParaSite" id="nRc.2.0.1.t32188-RA"/>
    </source>
</evidence>
<reference evidence="2" key="1">
    <citation type="submission" date="2022-11" db="UniProtKB">
        <authorList>
            <consortium name="WormBaseParasite"/>
        </authorList>
    </citation>
    <scope>IDENTIFICATION</scope>
</reference>
<keyword evidence="1" id="KW-1185">Reference proteome</keyword>
<proteinExistence type="predicted"/>
<dbReference type="Proteomes" id="UP000887565">
    <property type="component" value="Unplaced"/>
</dbReference>
<sequence>PSLQNSFHEEVIGLLSNLRYDKEQRRNVTKKKKLNVEPRKSIAHLGEVDNSISAEDDYDHEEDVVRDVSLKSIKNVAEVKTVSDYYEQVTGWQSSTMMNSGSP</sequence>
<dbReference type="WBParaSite" id="nRc.2.0.1.t32188-RA">
    <property type="protein sequence ID" value="nRc.2.0.1.t32188-RA"/>
    <property type="gene ID" value="nRc.2.0.1.g32188"/>
</dbReference>
<dbReference type="AlphaFoldDB" id="A0A915K2Y0"/>
<accession>A0A915K2Y0</accession>